<dbReference type="InterPro" id="IPR017907">
    <property type="entry name" value="Znf_RING_CS"/>
</dbReference>
<protein>
    <submittedName>
        <fullName evidence="21">SWI/SNF-related matrix-associated actin-dependent regulator of chromatin subfamily A member 3-like 2</fullName>
    </submittedName>
</protein>
<comment type="caution">
    <text evidence="21">The sequence shown here is derived from an EMBL/GenBank/DDBJ whole genome shotgun (WGS) entry which is preliminary data.</text>
</comment>
<sequence>MMMADNNNNNNDGLDTLCFDEDDDSDRLCFDIDMLWDIIDDNDNNNNNLNSSQTKPEDSPVEIASQAFPKLEVPPSLGIEGPGSDACSFSYNSEASDPRAGSSEGSSNSAGKSVIIDGENQYYYEQNGTPKCTLSGSFADWKSKKSSYCSEGLTHNLSTENSDITYGSYGDLVDNNSHPLGAPHLEKPATVNASSSSQSAFYTEFRDYGFDGINFPVSENPDAMEFYDQNNIGPGSTYFDPPIQCSTENFSNQYVDNNVEMVAYVNDDFEMLQSHGKCSEDTVKFESSLGITGGTFSAAPDTINSGISIMKDNKRGPDCILPNYRISVDNTDFDQTVAKTYLSQIMPQMTSNSCSNEQAICVKDENTIFRNNVTMNGAAGRNFSGVNDKVDVKKQVFHLKDEERDEWYATQGSANSTPVDLDDVAERKSCEVADGLYTDKGLGQPLTGKLASTLRKSQVTAKVETSDVYFASSKASHSFGKDDSCMIRSPFADGPRLDSSKRPCIKQSKPLVSIKEDMDTRWAQSQSWDSYSLKGRHQTAHRDSWVQKSQVNDDPDICILEDLSEPARRHQPPMNVKLNIPSRSSSLVESHNHIDVGGARLKTKDERLIFRAAVQDIYQPNSEANPPDGLLAVPLLKHQRIALSWMVQKETNSEHCSGGILADDQGLGKTISTIALILKERSPSSKICSVDKQNMDMINLVDDDDDGTSGLSLANQVNVSSPVIKDPSVQQKVRPAAGTLIVCPTSVLRQWSEELLQKVSSKANLSVLTYHGGNRTKDPLELAKYDIVLTTYAIVSMEVPKQPLNDKDDEELGRKSHLQPVGHPSTKKRKYPPSEKSLKGKKGDSEIESVTGPLGKVRWFRIVLDEAQSIKNYKTQVARACWGLRAKRRWCLSGTPIQNSIDDLYSYFRFLKYDPYAVFKYFCSKIKVPIQKSPADGYRKLQAVLKTIMLRRTKGTFLDGEPIINLPPKTIVLKKVDFTMEERDFYTTLEAESRAQFAKYEAAGTVKQNYVNILLMLLRLRQACDHPLLVRGCGSSSAWFSSVEMAKKLSPEKRTSLLNCLEASLAICGICNDPPEDAVVTSCKHVFCNQCICEHLSGVGSVNDYFDTLPSETLQPCSEGGPFDSSKIKAAVEVLQSLSKPQSTHITSSLMTTDGGVHNNQNMDLDSGSSSLVSSVGEKAIVFSQWTRMLDLLEACLKDSSINYRRLDGTMSVLARDKAVKDFNTQPEVTVIIMSLKAASLGLNMVAACHVLLLDLWWNPTTEDQAVDRAHRIGQTRPVSVLRLTVKDTVEDRILALQQKKREMVASAFGEDETGSRQTRLTVEDLQYLFNV</sequence>
<evidence type="ECO:0000256" key="8">
    <source>
        <dbReference type="ARBA" id="ARBA00022833"/>
    </source>
</evidence>
<comment type="subcellular location">
    <subcellularLocation>
        <location evidence="1">Nucleus</location>
    </subcellularLocation>
</comment>
<dbReference type="PROSITE" id="PS51194">
    <property type="entry name" value="HELICASE_CTER"/>
    <property type="match status" value="1"/>
</dbReference>
<evidence type="ECO:0000313" key="22">
    <source>
        <dbReference type="Proteomes" id="UP001237642"/>
    </source>
</evidence>
<keyword evidence="8" id="KW-0862">Zinc</keyword>
<dbReference type="Proteomes" id="UP001237642">
    <property type="component" value="Unassembled WGS sequence"/>
</dbReference>
<dbReference type="SMART" id="SM00487">
    <property type="entry name" value="DEXDc"/>
    <property type="match status" value="1"/>
</dbReference>
<dbReference type="GO" id="GO:0016787">
    <property type="term" value="F:hydrolase activity"/>
    <property type="evidence" value="ECO:0007669"/>
    <property type="project" value="UniProtKB-KW"/>
</dbReference>
<evidence type="ECO:0000256" key="3">
    <source>
        <dbReference type="ARBA" id="ARBA00022723"/>
    </source>
</evidence>
<keyword evidence="22" id="KW-1185">Reference proteome</keyword>
<dbReference type="InterPro" id="IPR001841">
    <property type="entry name" value="Znf_RING"/>
</dbReference>
<evidence type="ECO:0000256" key="7">
    <source>
        <dbReference type="ARBA" id="ARBA00022806"/>
    </source>
</evidence>
<keyword evidence="9" id="KW-0067">ATP-binding</keyword>
<dbReference type="PANTHER" id="PTHR45626">
    <property type="entry name" value="TRANSCRIPTION TERMINATION FACTOR 2-RELATED"/>
    <property type="match status" value="1"/>
</dbReference>
<reference evidence="21" key="1">
    <citation type="submission" date="2023-02" db="EMBL/GenBank/DDBJ databases">
        <title>Genome of toxic invasive species Heracleum sosnowskyi carries increased number of genes despite the absence of recent whole-genome duplications.</title>
        <authorList>
            <person name="Schelkunov M."/>
            <person name="Shtratnikova V."/>
            <person name="Makarenko M."/>
            <person name="Klepikova A."/>
            <person name="Omelchenko D."/>
            <person name="Novikova G."/>
            <person name="Obukhova E."/>
            <person name="Bogdanov V."/>
            <person name="Penin A."/>
            <person name="Logacheva M."/>
        </authorList>
    </citation>
    <scope>NUCLEOTIDE SEQUENCE</scope>
    <source>
        <strain evidence="21">Hsosn_3</strain>
        <tissue evidence="21">Leaf</tissue>
    </source>
</reference>
<evidence type="ECO:0000256" key="2">
    <source>
        <dbReference type="ARBA" id="ARBA00008438"/>
    </source>
</evidence>
<dbReference type="GO" id="GO:0008270">
    <property type="term" value="F:zinc ion binding"/>
    <property type="evidence" value="ECO:0007669"/>
    <property type="project" value="UniProtKB-KW"/>
</dbReference>
<feature type="domain" description="Helicase C-terminal" evidence="20">
    <location>
        <begin position="1168"/>
        <end position="1327"/>
    </location>
</feature>
<dbReference type="Gene3D" id="3.40.50.10810">
    <property type="entry name" value="Tandem AAA-ATPase domain"/>
    <property type="match status" value="3"/>
</dbReference>
<feature type="domain" description="RING-type" evidence="18">
    <location>
        <begin position="1068"/>
        <end position="1092"/>
    </location>
</feature>
<dbReference type="PROSITE" id="PS50089">
    <property type="entry name" value="ZF_RING_2"/>
    <property type="match status" value="1"/>
</dbReference>
<dbReference type="GO" id="GO:0005524">
    <property type="term" value="F:ATP binding"/>
    <property type="evidence" value="ECO:0007669"/>
    <property type="project" value="UniProtKB-KW"/>
</dbReference>
<dbReference type="GO" id="GO:0004386">
    <property type="term" value="F:helicase activity"/>
    <property type="evidence" value="ECO:0007669"/>
    <property type="project" value="UniProtKB-KW"/>
</dbReference>
<gene>
    <name evidence="21" type="ORF">POM88_031474</name>
</gene>
<evidence type="ECO:0000256" key="1">
    <source>
        <dbReference type="ARBA" id="ARBA00004123"/>
    </source>
</evidence>
<reference evidence="21" key="2">
    <citation type="submission" date="2023-05" db="EMBL/GenBank/DDBJ databases">
        <authorList>
            <person name="Schelkunov M.I."/>
        </authorList>
    </citation>
    <scope>NUCLEOTIDE SEQUENCE</scope>
    <source>
        <strain evidence="21">Hsosn_3</strain>
        <tissue evidence="21">Leaf</tissue>
    </source>
</reference>
<keyword evidence="4" id="KW-0547">Nucleotide-binding</keyword>
<dbReference type="InterPro" id="IPR038718">
    <property type="entry name" value="SNF2-like_sf"/>
</dbReference>
<feature type="compositionally biased region" description="Basic and acidic residues" evidence="17">
    <location>
        <begin position="832"/>
        <end position="845"/>
    </location>
</feature>
<dbReference type="SUPFAM" id="SSF57850">
    <property type="entry name" value="RING/U-box"/>
    <property type="match status" value="1"/>
</dbReference>
<evidence type="ECO:0000256" key="16">
    <source>
        <dbReference type="PROSITE-ProRule" id="PRU00175"/>
    </source>
</evidence>
<organism evidence="21 22">
    <name type="scientific">Heracleum sosnowskyi</name>
    <dbReference type="NCBI Taxonomy" id="360622"/>
    <lineage>
        <taxon>Eukaryota</taxon>
        <taxon>Viridiplantae</taxon>
        <taxon>Streptophyta</taxon>
        <taxon>Embryophyta</taxon>
        <taxon>Tracheophyta</taxon>
        <taxon>Spermatophyta</taxon>
        <taxon>Magnoliopsida</taxon>
        <taxon>eudicotyledons</taxon>
        <taxon>Gunneridae</taxon>
        <taxon>Pentapetalae</taxon>
        <taxon>asterids</taxon>
        <taxon>campanulids</taxon>
        <taxon>Apiales</taxon>
        <taxon>Apiaceae</taxon>
        <taxon>Apioideae</taxon>
        <taxon>apioid superclade</taxon>
        <taxon>Tordylieae</taxon>
        <taxon>Tordyliinae</taxon>
        <taxon>Heracleum</taxon>
    </lineage>
</organism>
<dbReference type="SMART" id="SM00490">
    <property type="entry name" value="HELICc"/>
    <property type="match status" value="1"/>
</dbReference>
<dbReference type="InterPro" id="IPR001650">
    <property type="entry name" value="Helicase_C-like"/>
</dbReference>
<evidence type="ECO:0000256" key="4">
    <source>
        <dbReference type="ARBA" id="ARBA00022741"/>
    </source>
</evidence>
<evidence type="ECO:0000259" key="19">
    <source>
        <dbReference type="PROSITE" id="PS51192"/>
    </source>
</evidence>
<dbReference type="SUPFAM" id="SSF52540">
    <property type="entry name" value="P-loop containing nucleoside triphosphate hydrolases"/>
    <property type="match status" value="2"/>
</dbReference>
<evidence type="ECO:0000256" key="14">
    <source>
        <dbReference type="ARBA" id="ARBA00023163"/>
    </source>
</evidence>
<keyword evidence="12" id="KW-0238">DNA-binding</keyword>
<keyword evidence="14" id="KW-0804">Transcription</keyword>
<dbReference type="PROSITE" id="PS51192">
    <property type="entry name" value="HELICASE_ATP_BIND_1"/>
    <property type="match status" value="1"/>
</dbReference>
<keyword evidence="10" id="KW-0156">Chromatin regulator</keyword>
<keyword evidence="11" id="KW-0805">Transcription regulation</keyword>
<feature type="region of interest" description="Disordered" evidence="17">
    <location>
        <begin position="41"/>
        <end position="60"/>
    </location>
</feature>
<dbReference type="InterPro" id="IPR018957">
    <property type="entry name" value="Znf_C3HC4_RING-type"/>
</dbReference>
<dbReference type="EMBL" id="JAUIZM010000007">
    <property type="protein sequence ID" value="KAK1375281.1"/>
    <property type="molecule type" value="Genomic_DNA"/>
</dbReference>
<comment type="similarity">
    <text evidence="2">Belongs to the SNF2/RAD54 helicase family. RAD16 subfamily.</text>
</comment>
<feature type="domain" description="Helicase ATP-binding" evidence="19">
    <location>
        <begin position="650"/>
        <end position="914"/>
    </location>
</feature>
<name>A0AAD8HYX9_9APIA</name>
<dbReference type="InterPro" id="IPR013083">
    <property type="entry name" value="Znf_RING/FYVE/PHD"/>
</dbReference>
<evidence type="ECO:0000259" key="18">
    <source>
        <dbReference type="PROSITE" id="PS50089"/>
    </source>
</evidence>
<evidence type="ECO:0000313" key="21">
    <source>
        <dbReference type="EMBL" id="KAK1375281.1"/>
    </source>
</evidence>
<evidence type="ECO:0000256" key="15">
    <source>
        <dbReference type="ARBA" id="ARBA00023242"/>
    </source>
</evidence>
<feature type="region of interest" description="Disordered" evidence="17">
    <location>
        <begin position="803"/>
        <end position="849"/>
    </location>
</feature>
<dbReference type="Pfam" id="PF00097">
    <property type="entry name" value="zf-C3HC4"/>
    <property type="match status" value="1"/>
</dbReference>
<feature type="region of interest" description="Disordered" evidence="17">
    <location>
        <begin position="72"/>
        <end position="112"/>
    </location>
</feature>
<evidence type="ECO:0000256" key="5">
    <source>
        <dbReference type="ARBA" id="ARBA00022771"/>
    </source>
</evidence>
<dbReference type="InterPro" id="IPR050628">
    <property type="entry name" value="SNF2_RAD54_helicase_TF"/>
</dbReference>
<evidence type="ECO:0000256" key="12">
    <source>
        <dbReference type="ARBA" id="ARBA00023125"/>
    </source>
</evidence>
<keyword evidence="5 16" id="KW-0863">Zinc-finger</keyword>
<dbReference type="CDD" id="cd18008">
    <property type="entry name" value="DEXDc_SHPRH-like"/>
    <property type="match status" value="1"/>
</dbReference>
<proteinExistence type="inferred from homology"/>
<accession>A0AAD8HYX9</accession>
<dbReference type="Pfam" id="PF00271">
    <property type="entry name" value="Helicase_C"/>
    <property type="match status" value="1"/>
</dbReference>
<keyword evidence="6" id="KW-0378">Hydrolase</keyword>
<evidence type="ECO:0000256" key="6">
    <source>
        <dbReference type="ARBA" id="ARBA00022801"/>
    </source>
</evidence>
<evidence type="ECO:0000256" key="11">
    <source>
        <dbReference type="ARBA" id="ARBA00023015"/>
    </source>
</evidence>
<evidence type="ECO:0000256" key="10">
    <source>
        <dbReference type="ARBA" id="ARBA00022853"/>
    </source>
</evidence>
<dbReference type="InterPro" id="IPR027417">
    <property type="entry name" value="P-loop_NTPase"/>
</dbReference>
<dbReference type="CDD" id="cd18793">
    <property type="entry name" value="SF2_C_SNF"/>
    <property type="match status" value="1"/>
</dbReference>
<dbReference type="FunFam" id="3.40.50.10810:FF:000071">
    <property type="entry name" value="SNF2 domain-containing protein / helicase domain-containing protein / zinc finger protein-like protein"/>
    <property type="match status" value="1"/>
</dbReference>
<feature type="compositionally biased region" description="Low complexity" evidence="17">
    <location>
        <begin position="101"/>
        <end position="112"/>
    </location>
</feature>
<dbReference type="PANTHER" id="PTHR45626:SF16">
    <property type="entry name" value="ATP-DEPENDENT HELICASE ULS1"/>
    <property type="match status" value="1"/>
</dbReference>
<dbReference type="InterPro" id="IPR000330">
    <property type="entry name" value="SNF2_N"/>
</dbReference>
<dbReference type="Pfam" id="PF00176">
    <property type="entry name" value="SNF2-rel_dom"/>
    <property type="match status" value="1"/>
</dbReference>
<evidence type="ECO:0000256" key="13">
    <source>
        <dbReference type="ARBA" id="ARBA00023158"/>
    </source>
</evidence>
<dbReference type="PROSITE" id="PS00518">
    <property type="entry name" value="ZF_RING_1"/>
    <property type="match status" value="1"/>
</dbReference>
<keyword evidence="7" id="KW-0347">Helicase</keyword>
<dbReference type="Gene3D" id="3.40.50.300">
    <property type="entry name" value="P-loop containing nucleotide triphosphate hydrolases"/>
    <property type="match status" value="1"/>
</dbReference>
<dbReference type="GO" id="GO:0003677">
    <property type="term" value="F:DNA binding"/>
    <property type="evidence" value="ECO:0007669"/>
    <property type="project" value="UniProtKB-KW"/>
</dbReference>
<dbReference type="GO" id="GO:0080188">
    <property type="term" value="P:gene silencing by siRNA-directed DNA methylation"/>
    <property type="evidence" value="ECO:0007669"/>
    <property type="project" value="UniProtKB-ARBA"/>
</dbReference>
<keyword evidence="15" id="KW-0539">Nucleus</keyword>
<keyword evidence="13" id="KW-0943">RNA-mediated gene silencing</keyword>
<keyword evidence="3" id="KW-0479">Metal-binding</keyword>
<evidence type="ECO:0000256" key="9">
    <source>
        <dbReference type="ARBA" id="ARBA00022840"/>
    </source>
</evidence>
<evidence type="ECO:0000259" key="20">
    <source>
        <dbReference type="PROSITE" id="PS51194"/>
    </source>
</evidence>
<dbReference type="InterPro" id="IPR049730">
    <property type="entry name" value="SNF2/RAD54-like_C"/>
</dbReference>
<dbReference type="GO" id="GO:0008094">
    <property type="term" value="F:ATP-dependent activity, acting on DNA"/>
    <property type="evidence" value="ECO:0007669"/>
    <property type="project" value="TreeGrafter"/>
</dbReference>
<dbReference type="Gene3D" id="3.30.40.10">
    <property type="entry name" value="Zinc/RING finger domain, C3HC4 (zinc finger)"/>
    <property type="match status" value="1"/>
</dbReference>
<dbReference type="InterPro" id="IPR014001">
    <property type="entry name" value="Helicase_ATP-bd"/>
</dbReference>
<dbReference type="FunFam" id="3.40.50.10810:FF:000068">
    <property type="entry name" value="SNF2 domain-containing protein / helicase domain-containing protein / zinc finger protein-like protein"/>
    <property type="match status" value="1"/>
</dbReference>
<evidence type="ECO:0000256" key="17">
    <source>
        <dbReference type="SAM" id="MobiDB-lite"/>
    </source>
</evidence>
<dbReference type="GO" id="GO:0006281">
    <property type="term" value="P:DNA repair"/>
    <property type="evidence" value="ECO:0007669"/>
    <property type="project" value="TreeGrafter"/>
</dbReference>
<dbReference type="GO" id="GO:0005634">
    <property type="term" value="C:nucleus"/>
    <property type="evidence" value="ECO:0007669"/>
    <property type="project" value="UniProtKB-SubCell"/>
</dbReference>